<organism evidence="1 2">
    <name type="scientific">Desulfonema magnum</name>
    <dbReference type="NCBI Taxonomy" id="45655"/>
    <lineage>
        <taxon>Bacteria</taxon>
        <taxon>Pseudomonadati</taxon>
        <taxon>Thermodesulfobacteriota</taxon>
        <taxon>Desulfobacteria</taxon>
        <taxon>Desulfobacterales</taxon>
        <taxon>Desulfococcaceae</taxon>
        <taxon>Desulfonema</taxon>
    </lineage>
</organism>
<sequence length="45" mass="5185">MYVLNKCFFFSNGFIIVFLKIKKTTGKGDKKGNFPFLSFPYPTSL</sequence>
<evidence type="ECO:0000313" key="1">
    <source>
        <dbReference type="EMBL" id="QTA93628.1"/>
    </source>
</evidence>
<protein>
    <submittedName>
        <fullName evidence="1">Uncharacterized protein</fullName>
    </submittedName>
</protein>
<dbReference type="Proteomes" id="UP000663722">
    <property type="component" value="Chromosome"/>
</dbReference>
<name>A0A975GVT6_9BACT</name>
<dbReference type="AlphaFoldDB" id="A0A975GVT6"/>
<dbReference type="KEGG" id="dmm:dnm_097320"/>
<dbReference type="EMBL" id="CP061800">
    <property type="protein sequence ID" value="QTA93628.1"/>
    <property type="molecule type" value="Genomic_DNA"/>
</dbReference>
<gene>
    <name evidence="1" type="ORF">dnm_097320</name>
</gene>
<accession>A0A975GVT6</accession>
<evidence type="ECO:0000313" key="2">
    <source>
        <dbReference type="Proteomes" id="UP000663722"/>
    </source>
</evidence>
<proteinExistence type="predicted"/>
<keyword evidence="2" id="KW-1185">Reference proteome</keyword>
<reference evidence="1" key="1">
    <citation type="journal article" date="2021" name="Microb. Physiol.">
        <title>Proteogenomic Insights into the Physiology of Marine, Sulfate-Reducing, Filamentous Desulfonema limicola and Desulfonema magnum.</title>
        <authorList>
            <person name="Schnaars V."/>
            <person name="Wohlbrand L."/>
            <person name="Scheve S."/>
            <person name="Hinrichs C."/>
            <person name="Reinhardt R."/>
            <person name="Rabus R."/>
        </authorList>
    </citation>
    <scope>NUCLEOTIDE SEQUENCE</scope>
    <source>
        <strain evidence="1">4be13</strain>
    </source>
</reference>